<reference evidence="1 2" key="1">
    <citation type="journal article" date="2024" name="Commun. Biol.">
        <title>Comparative genomic analysis of thermophilic fungi reveals convergent evolutionary adaptations and gene losses.</title>
        <authorList>
            <person name="Steindorff A.S."/>
            <person name="Aguilar-Pontes M.V."/>
            <person name="Robinson A.J."/>
            <person name="Andreopoulos B."/>
            <person name="LaButti K."/>
            <person name="Kuo A."/>
            <person name="Mondo S."/>
            <person name="Riley R."/>
            <person name="Otillar R."/>
            <person name="Haridas S."/>
            <person name="Lipzen A."/>
            <person name="Grimwood J."/>
            <person name="Schmutz J."/>
            <person name="Clum A."/>
            <person name="Reid I.D."/>
            <person name="Moisan M.C."/>
            <person name="Butler G."/>
            <person name="Nguyen T.T.M."/>
            <person name="Dewar K."/>
            <person name="Conant G."/>
            <person name="Drula E."/>
            <person name="Henrissat B."/>
            <person name="Hansel C."/>
            <person name="Singer S."/>
            <person name="Hutchinson M.I."/>
            <person name="de Vries R.P."/>
            <person name="Natvig D.O."/>
            <person name="Powell A.J."/>
            <person name="Tsang A."/>
            <person name="Grigoriev I.V."/>
        </authorList>
    </citation>
    <scope>NUCLEOTIDE SEQUENCE [LARGE SCALE GENOMIC DNA]</scope>
    <source>
        <strain evidence="1 2">CBS 494.80</strain>
    </source>
</reference>
<dbReference type="EMBL" id="JAZHXI010000008">
    <property type="protein sequence ID" value="KAL2069037.1"/>
    <property type="molecule type" value="Genomic_DNA"/>
</dbReference>
<gene>
    <name evidence="1" type="ORF">VTL71DRAFT_15375</name>
</gene>
<evidence type="ECO:0000313" key="1">
    <source>
        <dbReference type="EMBL" id="KAL2069037.1"/>
    </source>
</evidence>
<organism evidence="1 2">
    <name type="scientific">Oculimacula yallundae</name>
    <dbReference type="NCBI Taxonomy" id="86028"/>
    <lineage>
        <taxon>Eukaryota</taxon>
        <taxon>Fungi</taxon>
        <taxon>Dikarya</taxon>
        <taxon>Ascomycota</taxon>
        <taxon>Pezizomycotina</taxon>
        <taxon>Leotiomycetes</taxon>
        <taxon>Helotiales</taxon>
        <taxon>Ploettnerulaceae</taxon>
        <taxon>Oculimacula</taxon>
    </lineage>
</organism>
<dbReference type="Proteomes" id="UP001595075">
    <property type="component" value="Unassembled WGS sequence"/>
</dbReference>
<comment type="caution">
    <text evidence="1">The sequence shown here is derived from an EMBL/GenBank/DDBJ whole genome shotgun (WGS) entry which is preliminary data.</text>
</comment>
<sequence length="94" mass="10760">MYACATSIILFSPSSPPTPLVPLHNYSFVPISSPLISSHRNHHLSLPSKQYMHAAKNPAQTTKEKMYYSTVYELCVRKRQHRKEPPKNPTLRIV</sequence>
<evidence type="ECO:0000313" key="2">
    <source>
        <dbReference type="Proteomes" id="UP001595075"/>
    </source>
</evidence>
<protein>
    <submittedName>
        <fullName evidence="1">Uncharacterized protein</fullName>
    </submittedName>
</protein>
<proteinExistence type="predicted"/>
<accession>A0ABR4CGD4</accession>
<name>A0ABR4CGD4_9HELO</name>
<keyword evidence="2" id="KW-1185">Reference proteome</keyword>